<keyword evidence="2 6" id="KW-0812">Transmembrane</keyword>
<dbReference type="PROSITE" id="PS50234">
    <property type="entry name" value="VWFA"/>
    <property type="match status" value="1"/>
</dbReference>
<organism evidence="8 9">
    <name type="scientific">Fluviicola chungangensis</name>
    <dbReference type="NCBI Taxonomy" id="2597671"/>
    <lineage>
        <taxon>Bacteria</taxon>
        <taxon>Pseudomonadati</taxon>
        <taxon>Bacteroidota</taxon>
        <taxon>Flavobacteriia</taxon>
        <taxon>Flavobacteriales</taxon>
        <taxon>Crocinitomicaceae</taxon>
        <taxon>Fluviicola</taxon>
    </lineage>
</organism>
<evidence type="ECO:0000256" key="1">
    <source>
        <dbReference type="ARBA" id="ARBA00022475"/>
    </source>
</evidence>
<dbReference type="EMBL" id="VLPL01000003">
    <property type="protein sequence ID" value="TSJ45489.1"/>
    <property type="molecule type" value="Genomic_DNA"/>
</dbReference>
<dbReference type="InterPro" id="IPR036465">
    <property type="entry name" value="vWFA_dom_sf"/>
</dbReference>
<dbReference type="OrthoDB" id="6206554at2"/>
<feature type="transmembrane region" description="Helical" evidence="6">
    <location>
        <begin position="20"/>
        <end position="36"/>
    </location>
</feature>
<evidence type="ECO:0000256" key="3">
    <source>
        <dbReference type="ARBA" id="ARBA00022989"/>
    </source>
</evidence>
<keyword evidence="9" id="KW-1185">Reference proteome</keyword>
<comment type="caution">
    <text evidence="8">The sequence shown here is derived from an EMBL/GenBank/DDBJ whole genome shotgun (WGS) entry which is preliminary data.</text>
</comment>
<feature type="domain" description="VWFA" evidence="7">
    <location>
        <begin position="103"/>
        <end position="294"/>
    </location>
</feature>
<dbReference type="PANTHER" id="PTHR22550">
    <property type="entry name" value="SPORE GERMINATION PROTEIN"/>
    <property type="match status" value="1"/>
</dbReference>
<dbReference type="InterPro" id="IPR002035">
    <property type="entry name" value="VWF_A"/>
</dbReference>
<evidence type="ECO:0000256" key="2">
    <source>
        <dbReference type="ARBA" id="ARBA00022692"/>
    </source>
</evidence>
<protein>
    <submittedName>
        <fullName evidence="8">VWA domain-containing protein</fullName>
    </submittedName>
</protein>
<keyword evidence="5" id="KW-0175">Coiled coil</keyword>
<dbReference type="InterPro" id="IPR050768">
    <property type="entry name" value="UPF0353/GerABKA_families"/>
</dbReference>
<feature type="coiled-coil region" evidence="5">
    <location>
        <begin position="280"/>
        <end position="307"/>
    </location>
</feature>
<evidence type="ECO:0000256" key="6">
    <source>
        <dbReference type="SAM" id="Phobius"/>
    </source>
</evidence>
<keyword evidence="1" id="KW-1003">Cell membrane</keyword>
<gene>
    <name evidence="8" type="ORF">FO442_06960</name>
</gene>
<evidence type="ECO:0000256" key="5">
    <source>
        <dbReference type="SAM" id="Coils"/>
    </source>
</evidence>
<dbReference type="Proteomes" id="UP000316008">
    <property type="component" value="Unassembled WGS sequence"/>
</dbReference>
<keyword evidence="3 6" id="KW-1133">Transmembrane helix</keyword>
<sequence length="341" mass="38609">MSRYFNIFFWEYDFYNPHMLWLLLAIPVLLFFWEYLQKTRVGQLKYANSEQEQLSYSIGWVRYIRWGITTCYAMSMACLILTLAEPYNTSIDPPKIDYKNGIDIILSIDASGSMLAQDFDPNRLEVAKRVAKKFVDSRKGDRVGLVVYEGEAYTACPATLDYKLLKDQITAIEPGYLEPGTAIGSGLGVAVTRLRSDSLPSKVIILLTDGSSNTGPDPMEAAELAKQKKCKVYTIGVGANGMAPTPVQTPFGVIYQNVPVEIDEAILRDIAKLTNGKYFRAQDEKSLEKIYAEIDKLEKRKMEDQHLAVEPPLTLFPFFIWSMLFSLAAWGVQRLKFKLDD</sequence>
<dbReference type="Gene3D" id="3.40.50.410">
    <property type="entry name" value="von Willebrand factor, type A domain"/>
    <property type="match status" value="1"/>
</dbReference>
<keyword evidence="4 6" id="KW-0472">Membrane</keyword>
<dbReference type="RefSeq" id="WP_144332445.1">
    <property type="nucleotide sequence ID" value="NZ_VLPL01000003.1"/>
</dbReference>
<dbReference type="SUPFAM" id="SSF53300">
    <property type="entry name" value="vWA-like"/>
    <property type="match status" value="1"/>
</dbReference>
<dbReference type="Pfam" id="PF07584">
    <property type="entry name" value="BatA"/>
    <property type="match status" value="1"/>
</dbReference>
<dbReference type="SMART" id="SM00327">
    <property type="entry name" value="VWA"/>
    <property type="match status" value="1"/>
</dbReference>
<evidence type="ECO:0000313" key="8">
    <source>
        <dbReference type="EMBL" id="TSJ45489.1"/>
    </source>
</evidence>
<evidence type="ECO:0000259" key="7">
    <source>
        <dbReference type="PROSITE" id="PS50234"/>
    </source>
</evidence>
<dbReference type="AlphaFoldDB" id="A0A556N0D4"/>
<feature type="transmembrane region" description="Helical" evidence="6">
    <location>
        <begin position="313"/>
        <end position="332"/>
    </location>
</feature>
<dbReference type="PANTHER" id="PTHR22550:SF5">
    <property type="entry name" value="LEUCINE ZIPPER PROTEIN 4"/>
    <property type="match status" value="1"/>
</dbReference>
<reference evidence="8 9" key="1">
    <citation type="submission" date="2019-07" db="EMBL/GenBank/DDBJ databases">
        <authorList>
            <person name="Huq M.A."/>
        </authorList>
    </citation>
    <scope>NUCLEOTIDE SEQUENCE [LARGE SCALE GENOMIC DNA]</scope>
    <source>
        <strain evidence="8 9">MAH-3</strain>
    </source>
</reference>
<name>A0A556N0D4_9FLAO</name>
<proteinExistence type="predicted"/>
<dbReference type="PRINTS" id="PR00453">
    <property type="entry name" value="VWFADOMAIN"/>
</dbReference>
<dbReference type="InterPro" id="IPR024163">
    <property type="entry name" value="Aerotolerance_reg_N"/>
</dbReference>
<evidence type="ECO:0000313" key="9">
    <source>
        <dbReference type="Proteomes" id="UP000316008"/>
    </source>
</evidence>
<evidence type="ECO:0000256" key="4">
    <source>
        <dbReference type="ARBA" id="ARBA00023136"/>
    </source>
</evidence>
<accession>A0A556N0D4</accession>
<dbReference type="Pfam" id="PF00092">
    <property type="entry name" value="VWA"/>
    <property type="match status" value="1"/>
</dbReference>